<dbReference type="KEGG" id="spar:SPRG_08187"/>
<evidence type="ECO:0000259" key="2">
    <source>
        <dbReference type="Pfam" id="PF09423"/>
    </source>
</evidence>
<gene>
    <name evidence="3" type="ORF">SPRG_08187</name>
</gene>
<proteinExistence type="predicted"/>
<dbReference type="InterPro" id="IPR038607">
    <property type="entry name" value="PhoD-like_sf"/>
</dbReference>
<dbReference type="RefSeq" id="XP_012202822.1">
    <property type="nucleotide sequence ID" value="XM_012347432.1"/>
</dbReference>
<keyword evidence="4" id="KW-1185">Reference proteome</keyword>
<evidence type="ECO:0000313" key="4">
    <source>
        <dbReference type="Proteomes" id="UP000030745"/>
    </source>
</evidence>
<organism evidence="3 4">
    <name type="scientific">Saprolegnia parasitica (strain CBS 223.65)</name>
    <dbReference type="NCBI Taxonomy" id="695850"/>
    <lineage>
        <taxon>Eukaryota</taxon>
        <taxon>Sar</taxon>
        <taxon>Stramenopiles</taxon>
        <taxon>Oomycota</taxon>
        <taxon>Saprolegniomycetes</taxon>
        <taxon>Saprolegniales</taxon>
        <taxon>Saprolegniaceae</taxon>
        <taxon>Saprolegnia</taxon>
    </lineage>
</organism>
<dbReference type="AlphaFoldDB" id="A0A067C6H9"/>
<dbReference type="OMA" id="EHETYPG"/>
<evidence type="ECO:0000256" key="1">
    <source>
        <dbReference type="SAM" id="SignalP"/>
    </source>
</evidence>
<reference evidence="3 4" key="1">
    <citation type="journal article" date="2013" name="PLoS Genet.">
        <title>Distinctive expansion of potential virulence genes in the genome of the oomycete fish pathogen Saprolegnia parasitica.</title>
        <authorList>
            <person name="Jiang R.H."/>
            <person name="de Bruijn I."/>
            <person name="Haas B.J."/>
            <person name="Belmonte R."/>
            <person name="Lobach L."/>
            <person name="Christie J."/>
            <person name="van den Ackerveken G."/>
            <person name="Bottin A."/>
            <person name="Bulone V."/>
            <person name="Diaz-Moreno S.M."/>
            <person name="Dumas B."/>
            <person name="Fan L."/>
            <person name="Gaulin E."/>
            <person name="Govers F."/>
            <person name="Grenville-Briggs L.J."/>
            <person name="Horner N.R."/>
            <person name="Levin J.Z."/>
            <person name="Mammella M."/>
            <person name="Meijer H.J."/>
            <person name="Morris P."/>
            <person name="Nusbaum C."/>
            <person name="Oome S."/>
            <person name="Phillips A.J."/>
            <person name="van Rooyen D."/>
            <person name="Rzeszutek E."/>
            <person name="Saraiva M."/>
            <person name="Secombes C.J."/>
            <person name="Seidl M.F."/>
            <person name="Snel B."/>
            <person name="Stassen J.H."/>
            <person name="Sykes S."/>
            <person name="Tripathy S."/>
            <person name="van den Berg H."/>
            <person name="Vega-Arreguin J.C."/>
            <person name="Wawra S."/>
            <person name="Young S.K."/>
            <person name="Zeng Q."/>
            <person name="Dieguez-Uribeondo J."/>
            <person name="Russ C."/>
            <person name="Tyler B.M."/>
            <person name="van West P."/>
        </authorList>
    </citation>
    <scope>NUCLEOTIDE SEQUENCE [LARGE SCALE GENOMIC DNA]</scope>
    <source>
        <strain evidence="3 4">CBS 223.65</strain>
    </source>
</reference>
<dbReference type="EMBL" id="KK583224">
    <property type="protein sequence ID" value="KDO26384.1"/>
    <property type="molecule type" value="Genomic_DNA"/>
</dbReference>
<dbReference type="Pfam" id="PF09423">
    <property type="entry name" value="PhoD"/>
    <property type="match status" value="1"/>
</dbReference>
<dbReference type="Proteomes" id="UP000030745">
    <property type="component" value="Unassembled WGS sequence"/>
</dbReference>
<name>A0A067C6H9_SAPPC</name>
<dbReference type="PANTHER" id="PTHR37031">
    <property type="entry name" value="METALLOPHOSPHATASE BINDING DOMAIN PROTEIN"/>
    <property type="match status" value="1"/>
</dbReference>
<dbReference type="SUPFAM" id="SSF56300">
    <property type="entry name" value="Metallo-dependent phosphatases"/>
    <property type="match status" value="1"/>
</dbReference>
<dbReference type="InterPro" id="IPR029052">
    <property type="entry name" value="Metallo-depent_PP-like"/>
</dbReference>
<keyword evidence="1" id="KW-0732">Signal</keyword>
<dbReference type="VEuPathDB" id="FungiDB:SPRG_08187"/>
<feature type="chain" id="PRO_5001638230" description="PhoD-like phosphatase metallophosphatase domain-containing protein" evidence="1">
    <location>
        <begin position="20"/>
        <end position="551"/>
    </location>
</feature>
<sequence>MGVQRVWTFLLLLVSLAVADLRLQTSIPFEADASPAEVAANRMDFLVIVGDVSTSMARVLYEPLVYGATIDVILEAATADGSFEHVYAQSHAHTQPMPYVMTFTALVPQRQHRVRFVLDGHGVAEAFFRTAPTASDATDVRVLSVSCDRFSEDADDTHWSTLAADIADDDSYFGMVHTGDQIYADQLVKLAVAQIHAASALSFEETLSAFRTLYRRCFGRPMLQYVLRRGAHWMLIDDHDIINNWSYANLESPQHEVLVRAGLQAFYEYQFQLLHDVDWSSMDFAHTHNWSSLYMPGHALRRVGNLSLLLVDTRLDRGLQTSAAAPTLMSDDQLRFVQETLDAKLNGEHLVLFTPLPLFFHTKYSAAFADAVDGEMYPGLDVYRPFFRQLWPHLAHASLLVGGDLHMTADTTVCGHVGSGNWSCLPQLITSGMTEASTTMHELKIISFHLAITQLLQPFHWLYAAIAPRTRTEFAMLSKHVYYGKNYGYVHLASNHTLSYGAVAQPYATGGATLVQMVSDTMSWAIDNAALSTALGLASYVAYARLRSHSA</sequence>
<dbReference type="OrthoDB" id="2419400at2759"/>
<dbReference type="InterPro" id="IPR018946">
    <property type="entry name" value="PhoD-like_MPP"/>
</dbReference>
<dbReference type="PANTHER" id="PTHR37031:SF2">
    <property type="entry name" value="PHOD-LIKE PHOSPHATASE METALLOPHOSPHATASE DOMAIN-CONTAINING PROTEIN"/>
    <property type="match status" value="1"/>
</dbReference>
<dbReference type="Gene3D" id="3.60.21.70">
    <property type="entry name" value="PhoD-like phosphatase"/>
    <property type="match status" value="1"/>
</dbReference>
<dbReference type="GeneID" id="24130420"/>
<dbReference type="STRING" id="695850.A0A067C6H9"/>
<feature type="signal peptide" evidence="1">
    <location>
        <begin position="1"/>
        <end position="19"/>
    </location>
</feature>
<evidence type="ECO:0000313" key="3">
    <source>
        <dbReference type="EMBL" id="KDO26384.1"/>
    </source>
</evidence>
<accession>A0A067C6H9</accession>
<protein>
    <recommendedName>
        <fullName evidence="2">PhoD-like phosphatase metallophosphatase domain-containing protein</fullName>
    </recommendedName>
</protein>
<feature type="domain" description="PhoD-like phosphatase metallophosphatase" evidence="2">
    <location>
        <begin position="145"/>
        <end position="321"/>
    </location>
</feature>